<comment type="caution">
    <text evidence="3">The sequence shown here is derived from an EMBL/GenBank/DDBJ whole genome shotgun (WGS) entry which is preliminary data.</text>
</comment>
<evidence type="ECO:0000313" key="3">
    <source>
        <dbReference type="EMBL" id="EYD74743.1"/>
    </source>
</evidence>
<keyword evidence="1" id="KW-0597">Phosphoprotein</keyword>
<name>A0A017HKP7_9RHOB</name>
<dbReference type="PROSITE" id="PS50110">
    <property type="entry name" value="RESPONSE_REGULATORY"/>
    <property type="match status" value="1"/>
</dbReference>
<dbReference type="SMART" id="SM00448">
    <property type="entry name" value="REC"/>
    <property type="match status" value="1"/>
</dbReference>
<dbReference type="HOGENOM" id="CLU_000445_69_17_5"/>
<organism evidence="3 4">
    <name type="scientific">Rubellimicrobium mesophilum DSM 19309</name>
    <dbReference type="NCBI Taxonomy" id="442562"/>
    <lineage>
        <taxon>Bacteria</taxon>
        <taxon>Pseudomonadati</taxon>
        <taxon>Pseudomonadota</taxon>
        <taxon>Alphaproteobacteria</taxon>
        <taxon>Rhodobacterales</taxon>
        <taxon>Roseobacteraceae</taxon>
        <taxon>Rubellimicrobium</taxon>
    </lineage>
</organism>
<evidence type="ECO:0000313" key="4">
    <source>
        <dbReference type="Proteomes" id="UP000019666"/>
    </source>
</evidence>
<dbReference type="PANTHER" id="PTHR44520:SF1">
    <property type="entry name" value="TWO-COMPONENT SYSTEM REGULATORY PROTEIN"/>
    <property type="match status" value="1"/>
</dbReference>
<evidence type="ECO:0000259" key="2">
    <source>
        <dbReference type="PROSITE" id="PS50110"/>
    </source>
</evidence>
<protein>
    <submittedName>
        <fullName evidence="3">Response regulator</fullName>
    </submittedName>
</protein>
<gene>
    <name evidence="3" type="ORF">Rumeso_03696</name>
</gene>
<dbReference type="InterPro" id="IPR011006">
    <property type="entry name" value="CheY-like_superfamily"/>
</dbReference>
<dbReference type="CDD" id="cd17557">
    <property type="entry name" value="REC_Rcp-like"/>
    <property type="match status" value="1"/>
</dbReference>
<evidence type="ECO:0000256" key="1">
    <source>
        <dbReference type="PROSITE-ProRule" id="PRU00169"/>
    </source>
</evidence>
<reference evidence="3 4" key="1">
    <citation type="submission" date="2013-02" db="EMBL/GenBank/DDBJ databases">
        <authorList>
            <person name="Fiebig A."/>
            <person name="Goeker M."/>
            <person name="Klenk H.-P.P."/>
        </authorList>
    </citation>
    <scope>NUCLEOTIDE SEQUENCE [LARGE SCALE GENOMIC DNA]</scope>
    <source>
        <strain evidence="3 4">DSM 19309</strain>
    </source>
</reference>
<keyword evidence="4" id="KW-1185">Reference proteome</keyword>
<dbReference type="AlphaFoldDB" id="A0A017HKP7"/>
<feature type="domain" description="Response regulatory" evidence="2">
    <location>
        <begin position="6"/>
        <end position="134"/>
    </location>
</feature>
<dbReference type="Pfam" id="PF00072">
    <property type="entry name" value="Response_reg"/>
    <property type="match status" value="1"/>
</dbReference>
<feature type="modified residue" description="4-aspartylphosphate" evidence="1">
    <location>
        <position position="67"/>
    </location>
</feature>
<dbReference type="InterPro" id="IPR001789">
    <property type="entry name" value="Sig_transdc_resp-reg_receiver"/>
</dbReference>
<dbReference type="InterPro" id="IPR052893">
    <property type="entry name" value="TCS_response_regulator"/>
</dbReference>
<dbReference type="RefSeq" id="WP_037280119.1">
    <property type="nucleotide sequence ID" value="NZ_KK088570.1"/>
</dbReference>
<dbReference type="Gene3D" id="3.40.50.2300">
    <property type="match status" value="1"/>
</dbReference>
<sequence length="146" mass="16056">MNEMSTVLLVEDNEDDIELIRYAFDKVGIGNPLVTVSDGDAAVAYVTAGGIYADRERYPLPGLVLLDLKLPRRSGFEVLDAIRSYAATQHTPVVVLTSSDQTVDIERAYRRGANAYLVKPVSRDALLGMVQTLDAFWIKLNRVIGA</sequence>
<dbReference type="SUPFAM" id="SSF52172">
    <property type="entry name" value="CheY-like"/>
    <property type="match status" value="1"/>
</dbReference>
<dbReference type="Proteomes" id="UP000019666">
    <property type="component" value="Unassembled WGS sequence"/>
</dbReference>
<dbReference type="EMBL" id="AOSK01000108">
    <property type="protein sequence ID" value="EYD74743.1"/>
    <property type="molecule type" value="Genomic_DNA"/>
</dbReference>
<dbReference type="PANTHER" id="PTHR44520">
    <property type="entry name" value="RESPONSE REGULATOR RCP1-RELATED"/>
    <property type="match status" value="1"/>
</dbReference>
<dbReference type="STRING" id="442562.Rumeso_03696"/>
<proteinExistence type="predicted"/>
<dbReference type="GO" id="GO:0000160">
    <property type="term" value="P:phosphorelay signal transduction system"/>
    <property type="evidence" value="ECO:0007669"/>
    <property type="project" value="InterPro"/>
</dbReference>
<dbReference type="OrthoDB" id="7326651at2"/>
<accession>A0A017HKP7</accession>